<dbReference type="Pfam" id="PF02780">
    <property type="entry name" value="Transketolase_C"/>
    <property type="match status" value="1"/>
</dbReference>
<organism evidence="5 6">
    <name type="scientific">Actinomadura mexicana</name>
    <dbReference type="NCBI Taxonomy" id="134959"/>
    <lineage>
        <taxon>Bacteria</taxon>
        <taxon>Bacillati</taxon>
        <taxon>Actinomycetota</taxon>
        <taxon>Actinomycetes</taxon>
        <taxon>Streptosporangiales</taxon>
        <taxon>Thermomonosporaceae</taxon>
        <taxon>Actinomadura</taxon>
    </lineage>
</organism>
<evidence type="ECO:0000313" key="5">
    <source>
        <dbReference type="EMBL" id="SNR56666.1"/>
    </source>
</evidence>
<proteinExistence type="predicted"/>
<dbReference type="RefSeq" id="WP_089311851.1">
    <property type="nucleotide sequence ID" value="NZ_FZNP01000004.1"/>
</dbReference>
<dbReference type="Pfam" id="PF02779">
    <property type="entry name" value="Transket_pyr"/>
    <property type="match status" value="1"/>
</dbReference>
<gene>
    <name evidence="5" type="ORF">SAMN06265355_104204</name>
</gene>
<dbReference type="Gene3D" id="3.40.50.970">
    <property type="match status" value="1"/>
</dbReference>
<evidence type="ECO:0000256" key="3">
    <source>
        <dbReference type="ARBA" id="ARBA00023052"/>
    </source>
</evidence>
<dbReference type="Proteomes" id="UP000198420">
    <property type="component" value="Unassembled WGS sequence"/>
</dbReference>
<dbReference type="PANTHER" id="PTHR43257:SF2">
    <property type="entry name" value="PYRUVATE DEHYDROGENASE E1 COMPONENT SUBUNIT BETA"/>
    <property type="match status" value="1"/>
</dbReference>
<keyword evidence="3" id="KW-0786">Thiamine pyrophosphate</keyword>
<dbReference type="GO" id="GO:0016491">
    <property type="term" value="F:oxidoreductase activity"/>
    <property type="evidence" value="ECO:0007669"/>
    <property type="project" value="UniProtKB-KW"/>
</dbReference>
<evidence type="ECO:0000256" key="1">
    <source>
        <dbReference type="ARBA" id="ARBA00001964"/>
    </source>
</evidence>
<dbReference type="Gene3D" id="3.40.50.920">
    <property type="match status" value="1"/>
</dbReference>
<dbReference type="SUPFAM" id="SSF52518">
    <property type="entry name" value="Thiamin diphosphate-binding fold (THDP-binding)"/>
    <property type="match status" value="1"/>
</dbReference>
<dbReference type="EMBL" id="FZNP01000004">
    <property type="protein sequence ID" value="SNR56666.1"/>
    <property type="molecule type" value="Genomic_DNA"/>
</dbReference>
<dbReference type="InterPro" id="IPR009014">
    <property type="entry name" value="Transketo_C/PFOR_II"/>
</dbReference>
<dbReference type="SUPFAM" id="SSF52922">
    <property type="entry name" value="TK C-terminal domain-like"/>
    <property type="match status" value="1"/>
</dbReference>
<reference evidence="6" key="1">
    <citation type="submission" date="2017-06" db="EMBL/GenBank/DDBJ databases">
        <authorList>
            <person name="Varghese N."/>
            <person name="Submissions S."/>
        </authorList>
    </citation>
    <scope>NUCLEOTIDE SEQUENCE [LARGE SCALE GENOMIC DNA]</scope>
    <source>
        <strain evidence="6">DSM 44485</strain>
    </source>
</reference>
<evidence type="ECO:0000259" key="4">
    <source>
        <dbReference type="SMART" id="SM00861"/>
    </source>
</evidence>
<dbReference type="NCBIfam" id="NF006667">
    <property type="entry name" value="PRK09212.1"/>
    <property type="match status" value="1"/>
</dbReference>
<evidence type="ECO:0000256" key="2">
    <source>
        <dbReference type="ARBA" id="ARBA00023002"/>
    </source>
</evidence>
<evidence type="ECO:0000313" key="6">
    <source>
        <dbReference type="Proteomes" id="UP000198420"/>
    </source>
</evidence>
<dbReference type="CDD" id="cd07036">
    <property type="entry name" value="TPP_PYR_E1-PDHc-beta_like"/>
    <property type="match status" value="1"/>
</dbReference>
<dbReference type="InterPro" id="IPR029061">
    <property type="entry name" value="THDP-binding"/>
</dbReference>
<sequence>MREVKYAEAVRAALEAEMAADESVVVMGEEVGALGGVFTVTQGLVDKFGDDRVLDSPISEAGVVGFAIGAATEGMRPVVEIMFSDFVLLALDQIVNLGAKIRYMSNGQFSVPLTIRMPTGGGTNHGPQHSQSLESLFAHVPGLVVAMPGNVSDAYWMLRHAIRSDDPVIFLESKNLYFRTSGDIDARTGPDGFGASVVRPGGDITVVSAGRMVERCVLAAEELAAEGVACEVIDLRYLWPLDTASVEASLRRTGKLAVVYEAVEFCGWGGEVAAWAGEHCFESLDGPVVRVGAERVPIPYGHALEDEIVPTTDRIAGELRKLAIY</sequence>
<accession>A0A238XC99</accession>
<dbReference type="AlphaFoldDB" id="A0A238XC99"/>
<dbReference type="PANTHER" id="PTHR43257">
    <property type="entry name" value="PYRUVATE DEHYDROGENASE E1 COMPONENT BETA SUBUNIT"/>
    <property type="match status" value="1"/>
</dbReference>
<keyword evidence="2" id="KW-0560">Oxidoreductase</keyword>
<dbReference type="SMART" id="SM00861">
    <property type="entry name" value="Transket_pyr"/>
    <property type="match status" value="1"/>
</dbReference>
<feature type="domain" description="Transketolase-like pyrimidine-binding" evidence="4">
    <location>
        <begin position="4"/>
        <end position="179"/>
    </location>
</feature>
<dbReference type="InterPro" id="IPR033248">
    <property type="entry name" value="Transketolase_C"/>
</dbReference>
<dbReference type="FunFam" id="3.40.50.970:FF:000001">
    <property type="entry name" value="Pyruvate dehydrogenase E1 beta subunit"/>
    <property type="match status" value="1"/>
</dbReference>
<dbReference type="FunFam" id="3.40.50.920:FF:000001">
    <property type="entry name" value="Pyruvate dehydrogenase E1 beta subunit"/>
    <property type="match status" value="1"/>
</dbReference>
<keyword evidence="6" id="KW-1185">Reference proteome</keyword>
<protein>
    <submittedName>
        <fullName evidence="5">Pyruvate dehydrogenase E1 component beta subunit</fullName>
    </submittedName>
</protein>
<dbReference type="GO" id="GO:0000287">
    <property type="term" value="F:magnesium ion binding"/>
    <property type="evidence" value="ECO:0007669"/>
    <property type="project" value="UniProtKB-ARBA"/>
</dbReference>
<comment type="cofactor">
    <cofactor evidence="1">
        <name>thiamine diphosphate</name>
        <dbReference type="ChEBI" id="CHEBI:58937"/>
    </cofactor>
</comment>
<dbReference type="OrthoDB" id="3457658at2"/>
<keyword evidence="5" id="KW-0670">Pyruvate</keyword>
<name>A0A238XC99_9ACTN</name>
<dbReference type="InterPro" id="IPR005475">
    <property type="entry name" value="Transketolase-like_Pyr-bd"/>
</dbReference>